<dbReference type="AlphaFoldDB" id="A0A918F6K6"/>
<dbReference type="Proteomes" id="UP000603865">
    <property type="component" value="Unassembled WGS sequence"/>
</dbReference>
<protein>
    <submittedName>
        <fullName evidence="1">Uncharacterized protein</fullName>
    </submittedName>
</protein>
<name>A0A918F6K6_9DEIO</name>
<reference evidence="1" key="1">
    <citation type="journal article" date="2014" name="Int. J. Syst. Evol. Microbiol.">
        <title>Complete genome sequence of Corynebacterium casei LMG S-19264T (=DSM 44701T), isolated from a smear-ripened cheese.</title>
        <authorList>
            <consortium name="US DOE Joint Genome Institute (JGI-PGF)"/>
            <person name="Walter F."/>
            <person name="Albersmeier A."/>
            <person name="Kalinowski J."/>
            <person name="Ruckert C."/>
        </authorList>
    </citation>
    <scope>NUCLEOTIDE SEQUENCE</scope>
    <source>
        <strain evidence="1">JCM 31311</strain>
    </source>
</reference>
<evidence type="ECO:0000313" key="2">
    <source>
        <dbReference type="Proteomes" id="UP000603865"/>
    </source>
</evidence>
<sequence>MTHAQSSLEDIESWLNSFLATLPPLIELPKPQGDGVHLERALLLLHRHTPRLGVPICPQVVAPPLLP</sequence>
<keyword evidence="2" id="KW-1185">Reference proteome</keyword>
<proteinExistence type="predicted"/>
<organism evidence="1 2">
    <name type="scientific">Deinococcus ruber</name>
    <dbReference type="NCBI Taxonomy" id="1848197"/>
    <lineage>
        <taxon>Bacteria</taxon>
        <taxon>Thermotogati</taxon>
        <taxon>Deinococcota</taxon>
        <taxon>Deinococci</taxon>
        <taxon>Deinococcales</taxon>
        <taxon>Deinococcaceae</taxon>
        <taxon>Deinococcus</taxon>
    </lineage>
</organism>
<dbReference type="EMBL" id="BMQL01000015">
    <property type="protein sequence ID" value="GGR13485.1"/>
    <property type="molecule type" value="Genomic_DNA"/>
</dbReference>
<reference evidence="1" key="2">
    <citation type="submission" date="2020-09" db="EMBL/GenBank/DDBJ databases">
        <authorList>
            <person name="Sun Q."/>
            <person name="Ohkuma M."/>
        </authorList>
    </citation>
    <scope>NUCLEOTIDE SEQUENCE</scope>
    <source>
        <strain evidence="1">JCM 31311</strain>
    </source>
</reference>
<dbReference type="RefSeq" id="WP_189091138.1">
    <property type="nucleotide sequence ID" value="NZ_BMQL01000015.1"/>
</dbReference>
<evidence type="ECO:0000313" key="1">
    <source>
        <dbReference type="EMBL" id="GGR13485.1"/>
    </source>
</evidence>
<comment type="caution">
    <text evidence="1">The sequence shown here is derived from an EMBL/GenBank/DDBJ whole genome shotgun (WGS) entry which is preliminary data.</text>
</comment>
<accession>A0A918F6K6</accession>
<gene>
    <name evidence="1" type="ORF">GCM10008957_28050</name>
</gene>